<feature type="domain" description="Major facilitator superfamily (MFS) profile" evidence="5">
    <location>
        <begin position="4"/>
        <end position="386"/>
    </location>
</feature>
<feature type="transmembrane region" description="Helical" evidence="4">
    <location>
        <begin position="362"/>
        <end position="382"/>
    </location>
</feature>
<dbReference type="SUPFAM" id="SSF103473">
    <property type="entry name" value="MFS general substrate transporter"/>
    <property type="match status" value="1"/>
</dbReference>
<evidence type="ECO:0000256" key="3">
    <source>
        <dbReference type="ARBA" id="ARBA00023136"/>
    </source>
</evidence>
<evidence type="ECO:0000259" key="5">
    <source>
        <dbReference type="PROSITE" id="PS50850"/>
    </source>
</evidence>
<evidence type="ECO:0000313" key="7">
    <source>
        <dbReference type="Proteomes" id="UP000582837"/>
    </source>
</evidence>
<dbReference type="InterPro" id="IPR036259">
    <property type="entry name" value="MFS_trans_sf"/>
</dbReference>
<dbReference type="Proteomes" id="UP000582837">
    <property type="component" value="Unassembled WGS sequence"/>
</dbReference>
<dbReference type="PROSITE" id="PS50850">
    <property type="entry name" value="MFS"/>
    <property type="match status" value="1"/>
</dbReference>
<dbReference type="GO" id="GO:0022857">
    <property type="term" value="F:transmembrane transporter activity"/>
    <property type="evidence" value="ECO:0007669"/>
    <property type="project" value="InterPro"/>
</dbReference>
<dbReference type="Gene3D" id="1.20.1250.20">
    <property type="entry name" value="MFS general substrate transporter like domains"/>
    <property type="match status" value="2"/>
</dbReference>
<evidence type="ECO:0000256" key="1">
    <source>
        <dbReference type="ARBA" id="ARBA00022692"/>
    </source>
</evidence>
<feature type="transmembrane region" description="Helical" evidence="4">
    <location>
        <begin position="29"/>
        <end position="48"/>
    </location>
</feature>
<feature type="transmembrane region" description="Helical" evidence="4">
    <location>
        <begin position="335"/>
        <end position="356"/>
    </location>
</feature>
<evidence type="ECO:0000256" key="2">
    <source>
        <dbReference type="ARBA" id="ARBA00022989"/>
    </source>
</evidence>
<comment type="caution">
    <text evidence="6">The sequence shown here is derived from an EMBL/GenBank/DDBJ whole genome shotgun (WGS) entry which is preliminary data.</text>
</comment>
<dbReference type="CDD" id="cd17370">
    <property type="entry name" value="MFS_MJ1317_like"/>
    <property type="match status" value="1"/>
</dbReference>
<keyword evidence="2 4" id="KW-1133">Transmembrane helix</keyword>
<evidence type="ECO:0000256" key="4">
    <source>
        <dbReference type="SAM" id="Phobius"/>
    </source>
</evidence>
<dbReference type="EMBL" id="JACHIA010000005">
    <property type="protein sequence ID" value="MBB6070740.1"/>
    <property type="molecule type" value="Genomic_DNA"/>
</dbReference>
<organism evidence="6 7">
    <name type="scientific">Longimicrobium terrae</name>
    <dbReference type="NCBI Taxonomy" id="1639882"/>
    <lineage>
        <taxon>Bacteria</taxon>
        <taxon>Pseudomonadati</taxon>
        <taxon>Gemmatimonadota</taxon>
        <taxon>Longimicrobiia</taxon>
        <taxon>Longimicrobiales</taxon>
        <taxon>Longimicrobiaceae</taxon>
        <taxon>Longimicrobium</taxon>
    </lineage>
</organism>
<sequence length="391" mass="40799">MRGNVLWLSVTSFLNDAASEMIYPLLPLFLTGTLGVGAAFVGVVEGVAESASSLMKLASGWLADRTGRRKRPTAVGYGIAALGRPLISVATLGWHVLAVRIADRVGKGIRTAPRDALLAESVPAEQRGAAFGLHRAADHSGAVAGPLIASALLLVYPGDLRTVFAWALVPGLLTLGAVLWKVRETAPARPAGPLAAPAPLPRLRDLGPVLPRYLAVLALFTLGNASDAFLLLRAQDAGVAIAAIPLLWAALHVSKALFSVWGGRLSDRWGARRSIIAGWMVYAAVYAGFAWAGAQWQVWALFLVYGLFFGLTEAPEKALVAGLAPDGLRGSAFGAYHAAIGIAALPASVLFGALWQTYDARTAFLAGAGFALAAALLLPLVLPADRIPARA</sequence>
<feature type="transmembrane region" description="Helical" evidence="4">
    <location>
        <begin position="213"/>
        <end position="232"/>
    </location>
</feature>
<gene>
    <name evidence="6" type="ORF">HNQ61_002361</name>
</gene>
<feature type="transmembrane region" description="Helical" evidence="4">
    <location>
        <begin position="298"/>
        <end position="314"/>
    </location>
</feature>
<protein>
    <submittedName>
        <fullName evidence="6">MFS family permease</fullName>
    </submittedName>
</protein>
<keyword evidence="1 4" id="KW-0812">Transmembrane</keyword>
<keyword evidence="3 4" id="KW-0472">Membrane</keyword>
<dbReference type="PANTHER" id="PTHR23518">
    <property type="entry name" value="C-METHYLTRANSFERASE"/>
    <property type="match status" value="1"/>
</dbReference>
<proteinExistence type="predicted"/>
<dbReference type="Pfam" id="PF07690">
    <property type="entry name" value="MFS_1"/>
    <property type="match status" value="1"/>
</dbReference>
<evidence type="ECO:0000313" key="6">
    <source>
        <dbReference type="EMBL" id="MBB6070740.1"/>
    </source>
</evidence>
<dbReference type="InterPro" id="IPR020846">
    <property type="entry name" value="MFS_dom"/>
</dbReference>
<dbReference type="InterPro" id="IPR011701">
    <property type="entry name" value="MFS"/>
</dbReference>
<feature type="transmembrane region" description="Helical" evidence="4">
    <location>
        <begin position="274"/>
        <end position="292"/>
    </location>
</feature>
<reference evidence="6 7" key="1">
    <citation type="submission" date="2020-08" db="EMBL/GenBank/DDBJ databases">
        <title>Genomic Encyclopedia of Type Strains, Phase IV (KMG-IV): sequencing the most valuable type-strain genomes for metagenomic binning, comparative biology and taxonomic classification.</title>
        <authorList>
            <person name="Goeker M."/>
        </authorList>
    </citation>
    <scope>NUCLEOTIDE SEQUENCE [LARGE SCALE GENOMIC DNA]</scope>
    <source>
        <strain evidence="6 7">DSM 29007</strain>
    </source>
</reference>
<feature type="transmembrane region" description="Helical" evidence="4">
    <location>
        <begin position="74"/>
        <end position="97"/>
    </location>
</feature>
<feature type="transmembrane region" description="Helical" evidence="4">
    <location>
        <begin position="238"/>
        <end position="262"/>
    </location>
</feature>
<accession>A0A841GYA2</accession>
<dbReference type="PANTHER" id="PTHR23518:SF2">
    <property type="entry name" value="MAJOR FACILITATOR SUPERFAMILY TRANSPORTER"/>
    <property type="match status" value="1"/>
</dbReference>
<dbReference type="AlphaFoldDB" id="A0A841GYA2"/>
<dbReference type="RefSeq" id="WP_205761479.1">
    <property type="nucleotide sequence ID" value="NZ_JABDTL010000001.1"/>
</dbReference>
<keyword evidence="7" id="KW-1185">Reference proteome</keyword>
<feature type="transmembrane region" description="Helical" evidence="4">
    <location>
        <begin position="163"/>
        <end position="180"/>
    </location>
</feature>
<name>A0A841GYA2_9BACT</name>